<feature type="transmembrane region" description="Helical" evidence="5">
    <location>
        <begin position="186"/>
        <end position="208"/>
    </location>
</feature>
<evidence type="ECO:0000256" key="2">
    <source>
        <dbReference type="ARBA" id="ARBA00022771"/>
    </source>
</evidence>
<reference evidence="7 8" key="1">
    <citation type="submission" date="2015-01" db="EMBL/GenBank/DDBJ databases">
        <title>The Genome Sequence of Exophiala mesophila CBS40295.</title>
        <authorList>
            <consortium name="The Broad Institute Genomics Platform"/>
            <person name="Cuomo C."/>
            <person name="de Hoog S."/>
            <person name="Gorbushina A."/>
            <person name="Stielow B."/>
            <person name="Teixiera M."/>
            <person name="Abouelleil A."/>
            <person name="Chapman S.B."/>
            <person name="Priest M."/>
            <person name="Young S.K."/>
            <person name="Wortman J."/>
            <person name="Nusbaum C."/>
            <person name="Birren B."/>
        </authorList>
    </citation>
    <scope>NUCLEOTIDE SEQUENCE [LARGE SCALE GENOMIC DNA]</scope>
    <source>
        <strain evidence="7 8">CBS 40295</strain>
    </source>
</reference>
<evidence type="ECO:0000313" key="8">
    <source>
        <dbReference type="Proteomes" id="UP000054302"/>
    </source>
</evidence>
<dbReference type="Proteomes" id="UP000054302">
    <property type="component" value="Unassembled WGS sequence"/>
</dbReference>
<dbReference type="GeneID" id="27318738"/>
<keyword evidence="3" id="KW-0862">Zinc</keyword>
<dbReference type="AlphaFoldDB" id="A0A0D1ZR75"/>
<keyword evidence="5" id="KW-0812">Transmembrane</keyword>
<feature type="region of interest" description="Disordered" evidence="4">
    <location>
        <begin position="1"/>
        <end position="20"/>
    </location>
</feature>
<dbReference type="EMBL" id="KN847520">
    <property type="protein sequence ID" value="KIV97102.1"/>
    <property type="molecule type" value="Genomic_DNA"/>
</dbReference>
<keyword evidence="1" id="KW-0479">Metal-binding</keyword>
<dbReference type="PANTHER" id="PTHR46347">
    <property type="entry name" value="RING/FYVE/PHD ZINC FINGER SUPERFAMILY PROTEIN"/>
    <property type="match status" value="1"/>
</dbReference>
<dbReference type="PANTHER" id="PTHR46347:SF1">
    <property type="entry name" value="RING_FYVE_PHD ZINC FINGER SUPERFAMILY PROTEIN"/>
    <property type="match status" value="1"/>
</dbReference>
<dbReference type="SUPFAM" id="SSF57850">
    <property type="entry name" value="RING/U-box"/>
    <property type="match status" value="1"/>
</dbReference>
<feature type="transmembrane region" description="Helical" evidence="5">
    <location>
        <begin position="229"/>
        <end position="249"/>
    </location>
</feature>
<evidence type="ECO:0000256" key="3">
    <source>
        <dbReference type="ARBA" id="ARBA00022833"/>
    </source>
</evidence>
<dbReference type="InterPro" id="IPR013083">
    <property type="entry name" value="Znf_RING/FYVE/PHD"/>
</dbReference>
<dbReference type="CDD" id="cd16495">
    <property type="entry name" value="RING_CH-C4HC3_MARCH"/>
    <property type="match status" value="1"/>
</dbReference>
<feature type="region of interest" description="Disordered" evidence="4">
    <location>
        <begin position="297"/>
        <end position="398"/>
    </location>
</feature>
<dbReference type="Pfam" id="PF12906">
    <property type="entry name" value="RINGv"/>
    <property type="match status" value="1"/>
</dbReference>
<dbReference type="HOGENOM" id="CLU_047453_1_0_1"/>
<sequence>MAEAEKSAFEPGPPPSTSSWTYPTRTCRLCLEEVAATVTLYPPGLPMALQHPVVEYLSDNEYGRLCKPCKCKGGMRYIHELCLRRCRTESQRPGAMWKCDLCGYEFNFARLTMQRYLGSKKVSGLLTILFMLAVMFLLGFVADPILNLYTDPYETIIGHEDLWQRVQVNQAKDKLGSWGQHFVKGLVSMGVLSFLRTMLLNPFHWFNLRNSGLVGGRASGRATTGRDRAVNVSWLMIAIGVVTAFYLFYQWVQIIIGRYLQRLGNNIVDTQLPDDDEDLKPPSNFKFEESYPELAAKFSNPGTTSRGDPVPSAEAVSSEKVFDGSPSSNLQTDAEEVSSEPKITHRQGFGQEIPIIEDRSIAGQLSVEDAPPVPNPSSTGHSSSVQVAHSQGWSFNHL</sequence>
<evidence type="ECO:0000313" key="7">
    <source>
        <dbReference type="EMBL" id="KIV97102.1"/>
    </source>
</evidence>
<name>A0A0D1ZR75_EXOME</name>
<accession>A0A0D1ZR75</accession>
<dbReference type="PROSITE" id="PS51292">
    <property type="entry name" value="ZF_RING_CH"/>
    <property type="match status" value="1"/>
</dbReference>
<dbReference type="RefSeq" id="XP_016228676.1">
    <property type="nucleotide sequence ID" value="XM_016365027.1"/>
</dbReference>
<dbReference type="Gene3D" id="3.30.40.10">
    <property type="entry name" value="Zinc/RING finger domain, C3HC4 (zinc finger)"/>
    <property type="match status" value="1"/>
</dbReference>
<keyword evidence="8" id="KW-1185">Reference proteome</keyword>
<feature type="compositionally biased region" description="Polar residues" evidence="4">
    <location>
        <begin position="376"/>
        <end position="398"/>
    </location>
</feature>
<evidence type="ECO:0000256" key="5">
    <source>
        <dbReference type="SAM" id="Phobius"/>
    </source>
</evidence>
<dbReference type="STRING" id="212818.A0A0D1ZR75"/>
<protein>
    <recommendedName>
        <fullName evidence="6">RING-CH-type domain-containing protein</fullName>
    </recommendedName>
</protein>
<gene>
    <name evidence="7" type="ORF">PV10_00893</name>
</gene>
<evidence type="ECO:0000256" key="4">
    <source>
        <dbReference type="SAM" id="MobiDB-lite"/>
    </source>
</evidence>
<dbReference type="SMART" id="SM00744">
    <property type="entry name" value="RINGv"/>
    <property type="match status" value="1"/>
</dbReference>
<dbReference type="OMA" id="MRYIHEL"/>
<evidence type="ECO:0000256" key="1">
    <source>
        <dbReference type="ARBA" id="ARBA00022723"/>
    </source>
</evidence>
<dbReference type="VEuPathDB" id="FungiDB:PV10_00893"/>
<keyword evidence="2" id="KW-0863">Zinc-finger</keyword>
<keyword evidence="5" id="KW-0472">Membrane</keyword>
<dbReference type="InterPro" id="IPR011016">
    <property type="entry name" value="Znf_RING-CH"/>
</dbReference>
<dbReference type="OrthoDB" id="264354at2759"/>
<organism evidence="7 8">
    <name type="scientific">Exophiala mesophila</name>
    <name type="common">Black yeast-like fungus</name>
    <dbReference type="NCBI Taxonomy" id="212818"/>
    <lineage>
        <taxon>Eukaryota</taxon>
        <taxon>Fungi</taxon>
        <taxon>Dikarya</taxon>
        <taxon>Ascomycota</taxon>
        <taxon>Pezizomycotina</taxon>
        <taxon>Eurotiomycetes</taxon>
        <taxon>Chaetothyriomycetidae</taxon>
        <taxon>Chaetothyriales</taxon>
        <taxon>Herpotrichiellaceae</taxon>
        <taxon>Exophiala</taxon>
    </lineage>
</organism>
<dbReference type="GO" id="GO:0008270">
    <property type="term" value="F:zinc ion binding"/>
    <property type="evidence" value="ECO:0007669"/>
    <property type="project" value="UniProtKB-KW"/>
</dbReference>
<feature type="domain" description="RING-CH-type" evidence="6">
    <location>
        <begin position="19"/>
        <end position="109"/>
    </location>
</feature>
<evidence type="ECO:0000259" key="6">
    <source>
        <dbReference type="PROSITE" id="PS51292"/>
    </source>
</evidence>
<feature type="transmembrane region" description="Helical" evidence="5">
    <location>
        <begin position="122"/>
        <end position="142"/>
    </location>
</feature>
<proteinExistence type="predicted"/>
<keyword evidence="5" id="KW-1133">Transmembrane helix</keyword>